<keyword evidence="4 10" id="KW-0378">Hydrolase</keyword>
<dbReference type="PANTHER" id="PTHR34353">
    <property type="entry name" value="CRISPR-ASSOCIATED ENDONUCLEASE CAS1 1"/>
    <property type="match status" value="1"/>
</dbReference>
<comment type="cofactor">
    <cofactor evidence="10">
        <name>Mg(2+)</name>
        <dbReference type="ChEBI" id="CHEBI:18420"/>
    </cofactor>
    <cofactor evidence="10">
        <name>Mn(2+)</name>
        <dbReference type="ChEBI" id="CHEBI:29035"/>
    </cofactor>
</comment>
<organism evidence="12 13">
    <name type="scientific">Blastochloris sulfoviridis</name>
    <dbReference type="NCBI Taxonomy" id="50712"/>
    <lineage>
        <taxon>Bacteria</taxon>
        <taxon>Pseudomonadati</taxon>
        <taxon>Pseudomonadota</taxon>
        <taxon>Alphaproteobacteria</taxon>
        <taxon>Hyphomicrobiales</taxon>
        <taxon>Blastochloridaceae</taxon>
        <taxon>Blastochloris</taxon>
    </lineage>
</organism>
<comment type="subunit">
    <text evidence="9 10">Homodimer, forms a heterotetramer with a Cas2 homodimer.</text>
</comment>
<keyword evidence="8 10" id="KW-0464">Manganese</keyword>
<dbReference type="AlphaFoldDB" id="A0A5M6HR91"/>
<dbReference type="InterPro" id="IPR050646">
    <property type="entry name" value="Cas1"/>
</dbReference>
<dbReference type="GO" id="GO:0051607">
    <property type="term" value="P:defense response to virus"/>
    <property type="evidence" value="ECO:0007669"/>
    <property type="project" value="UniProtKB-UniRule"/>
</dbReference>
<evidence type="ECO:0000256" key="4">
    <source>
        <dbReference type="ARBA" id="ARBA00022801"/>
    </source>
</evidence>
<dbReference type="EC" id="3.1.-.-" evidence="10"/>
<evidence type="ECO:0000256" key="9">
    <source>
        <dbReference type="ARBA" id="ARBA00038592"/>
    </source>
</evidence>
<keyword evidence="6 10" id="KW-0051">Antiviral defense</keyword>
<name>A0A5M6HR91_9HYPH</name>
<dbReference type="GO" id="GO:0003677">
    <property type="term" value="F:DNA binding"/>
    <property type="evidence" value="ECO:0007669"/>
    <property type="project" value="UniProtKB-KW"/>
</dbReference>
<comment type="similarity">
    <text evidence="10">Belongs to the CRISPR-associated endonuclease Cas1 family.</text>
</comment>
<reference evidence="12 13" key="1">
    <citation type="submission" date="2019-09" db="EMBL/GenBank/DDBJ databases">
        <title>Draft Whole-Genome sequence of Blastochloris sulfoviridis DSM 729.</title>
        <authorList>
            <person name="Meyer T.E."/>
            <person name="Kyndt J.A."/>
        </authorList>
    </citation>
    <scope>NUCLEOTIDE SEQUENCE [LARGE SCALE GENOMIC DNA]</scope>
    <source>
        <strain evidence="12 13">DSM 729</strain>
    </source>
</reference>
<dbReference type="OrthoDB" id="9803119at2"/>
<gene>
    <name evidence="10 12" type="primary">cas1</name>
    <name evidence="12" type="ORF">F1193_13545</name>
</gene>
<feature type="binding site" evidence="10">
    <location>
        <position position="266"/>
    </location>
    <ligand>
        <name>Mn(2+)</name>
        <dbReference type="ChEBI" id="CHEBI:29035"/>
    </ligand>
</feature>
<keyword evidence="5 10" id="KW-0460">Magnesium</keyword>
<evidence type="ECO:0000256" key="11">
    <source>
        <dbReference type="SAM" id="MobiDB-lite"/>
    </source>
</evidence>
<dbReference type="EMBL" id="VWPL01000029">
    <property type="protein sequence ID" value="KAA5598207.1"/>
    <property type="molecule type" value="Genomic_DNA"/>
</dbReference>
<keyword evidence="1 10" id="KW-0540">Nuclease</keyword>
<evidence type="ECO:0000313" key="12">
    <source>
        <dbReference type="EMBL" id="KAA5598207.1"/>
    </source>
</evidence>
<evidence type="ECO:0000256" key="6">
    <source>
        <dbReference type="ARBA" id="ARBA00023118"/>
    </source>
</evidence>
<feature type="compositionally biased region" description="Basic and acidic residues" evidence="11">
    <location>
        <begin position="375"/>
        <end position="386"/>
    </location>
</feature>
<comment type="function">
    <text evidence="10">CRISPR (clustered regularly interspaced short palindromic repeat), is an adaptive immune system that provides protection against mobile genetic elements (viruses, transposable elements and conjugative plasmids). CRISPR clusters contain spacers, sequences complementary to antecedent mobile elements, and target invading nucleic acids. CRISPR clusters are transcribed and processed into CRISPR RNA (crRNA). Acts as a dsDNA endonuclease. Involved in the integration of spacer DNA into the CRISPR cassette.</text>
</comment>
<dbReference type="Gene3D" id="1.20.120.920">
    <property type="entry name" value="CRISPR-associated endonuclease Cas1, C-terminal domain"/>
    <property type="match status" value="1"/>
</dbReference>
<feature type="binding site" evidence="10">
    <location>
        <position position="201"/>
    </location>
    <ligand>
        <name>Mn(2+)</name>
        <dbReference type="ChEBI" id="CHEBI:29035"/>
    </ligand>
</feature>
<dbReference type="HAMAP" id="MF_01470">
    <property type="entry name" value="Cas1"/>
    <property type="match status" value="1"/>
</dbReference>
<evidence type="ECO:0000256" key="3">
    <source>
        <dbReference type="ARBA" id="ARBA00022759"/>
    </source>
</evidence>
<dbReference type="GO" id="GO:0016787">
    <property type="term" value="F:hydrolase activity"/>
    <property type="evidence" value="ECO:0007669"/>
    <property type="project" value="UniProtKB-KW"/>
</dbReference>
<dbReference type="GO" id="GO:0046872">
    <property type="term" value="F:metal ion binding"/>
    <property type="evidence" value="ECO:0007669"/>
    <property type="project" value="UniProtKB-UniRule"/>
</dbReference>
<dbReference type="Gene3D" id="3.100.10.20">
    <property type="entry name" value="CRISPR-associated endonuclease Cas1, N-terminal domain"/>
    <property type="match status" value="1"/>
</dbReference>
<evidence type="ECO:0000313" key="13">
    <source>
        <dbReference type="Proteomes" id="UP000323886"/>
    </source>
</evidence>
<dbReference type="GO" id="GO:0004519">
    <property type="term" value="F:endonuclease activity"/>
    <property type="evidence" value="ECO:0007669"/>
    <property type="project" value="UniProtKB-UniRule"/>
</dbReference>
<dbReference type="PANTHER" id="PTHR34353:SF2">
    <property type="entry name" value="CRISPR-ASSOCIATED ENDONUCLEASE CAS1 1"/>
    <property type="match status" value="1"/>
</dbReference>
<feature type="binding site" evidence="10">
    <location>
        <position position="281"/>
    </location>
    <ligand>
        <name>Mn(2+)</name>
        <dbReference type="ChEBI" id="CHEBI:29035"/>
    </ligand>
</feature>
<dbReference type="InterPro" id="IPR042206">
    <property type="entry name" value="CRISPR-assoc_Cas1_C"/>
</dbReference>
<dbReference type="Proteomes" id="UP000323886">
    <property type="component" value="Unassembled WGS sequence"/>
</dbReference>
<accession>A0A5M6HR91</accession>
<keyword evidence="7 10" id="KW-0238">DNA-binding</keyword>
<dbReference type="InterPro" id="IPR042211">
    <property type="entry name" value="CRISPR-assoc_Cas1_N"/>
</dbReference>
<evidence type="ECO:0000256" key="8">
    <source>
        <dbReference type="ARBA" id="ARBA00023211"/>
    </source>
</evidence>
<evidence type="ECO:0000256" key="1">
    <source>
        <dbReference type="ARBA" id="ARBA00022722"/>
    </source>
</evidence>
<dbReference type="NCBIfam" id="TIGR00287">
    <property type="entry name" value="cas1"/>
    <property type="match status" value="1"/>
</dbReference>
<keyword evidence="3 10" id="KW-0255">Endonuclease</keyword>
<keyword evidence="2 10" id="KW-0479">Metal-binding</keyword>
<dbReference type="InterPro" id="IPR002729">
    <property type="entry name" value="CRISPR-assoc_Cas1"/>
</dbReference>
<keyword evidence="13" id="KW-1185">Reference proteome</keyword>
<dbReference type="Pfam" id="PF01867">
    <property type="entry name" value="Cas_Cas1"/>
    <property type="match status" value="1"/>
</dbReference>
<dbReference type="GO" id="GO:0043571">
    <property type="term" value="P:maintenance of CRISPR repeat elements"/>
    <property type="evidence" value="ECO:0007669"/>
    <property type="project" value="UniProtKB-UniRule"/>
</dbReference>
<evidence type="ECO:0000256" key="5">
    <source>
        <dbReference type="ARBA" id="ARBA00022842"/>
    </source>
</evidence>
<evidence type="ECO:0000256" key="7">
    <source>
        <dbReference type="ARBA" id="ARBA00023125"/>
    </source>
</evidence>
<evidence type="ECO:0000256" key="10">
    <source>
        <dbReference type="HAMAP-Rule" id="MF_01470"/>
    </source>
</evidence>
<feature type="region of interest" description="Disordered" evidence="11">
    <location>
        <begin position="363"/>
        <end position="386"/>
    </location>
</feature>
<dbReference type="CDD" id="cd09634">
    <property type="entry name" value="Cas1_I-II-III"/>
    <property type="match status" value="1"/>
</dbReference>
<evidence type="ECO:0000256" key="2">
    <source>
        <dbReference type="ARBA" id="ARBA00022723"/>
    </source>
</evidence>
<proteinExistence type="inferred from homology"/>
<sequence length="386" mass="41929">MRKRTACCCWCLILAPASRPSARRGPLWNRTCTTSDDDMTTVHIDQRGADVDIDGDRLVVRVDGERKGTLPLNLIERLVVSGMARVTTRLMVRLADKGIGLVLDRVGRTASATPLMATRADRALRLAQYDVLLNPVARLDFSRPLVREKIDGGLRLLADIETTAAGSSRDLAEARRRMAEAAALAADAAATPSLEVLRGREGAAARAFFAAFATVFAPALDFFGRNRRPPRDPVNVCLSLGYSLAYGEALRVAARHGFDPTLGVFHDIAADRDSLACDLVEPARPHIDRFVHQMFAEAHLRPEDFSGRGEAGCTMGKAGRRAFYRAFEERCAGPVRQTIDRVAGELASGLLYRFHDRPAARLLPPRDCGQPDVDAADKDGAGEAGA</sequence>
<comment type="caution">
    <text evidence="12">The sequence shown here is derived from an EMBL/GenBank/DDBJ whole genome shotgun (WGS) entry which is preliminary data.</text>
</comment>
<protein>
    <recommendedName>
        <fullName evidence="10">CRISPR-associated endonuclease Cas1</fullName>
        <ecNumber evidence="10">3.1.-.-</ecNumber>
    </recommendedName>
</protein>